<dbReference type="Proteomes" id="UP001345219">
    <property type="component" value="Chromosome 16"/>
</dbReference>
<dbReference type="AlphaFoldDB" id="A0AAN7JUA6"/>
<protein>
    <submittedName>
        <fullName evidence="1">Uncharacterized protein</fullName>
    </submittedName>
</protein>
<keyword evidence="2" id="KW-1185">Reference proteome</keyword>
<gene>
    <name evidence="1" type="ORF">SAY87_021930</name>
</gene>
<name>A0AAN7JUA6_9MYRT</name>
<dbReference type="EMBL" id="JAXIOK010000016">
    <property type="protein sequence ID" value="KAK4753132.1"/>
    <property type="molecule type" value="Genomic_DNA"/>
</dbReference>
<reference evidence="1 2" key="1">
    <citation type="journal article" date="2023" name="Hortic Res">
        <title>Pangenome of water caltrop reveals structural variations and asymmetric subgenome divergence after allopolyploidization.</title>
        <authorList>
            <person name="Zhang X."/>
            <person name="Chen Y."/>
            <person name="Wang L."/>
            <person name="Yuan Y."/>
            <person name="Fang M."/>
            <person name="Shi L."/>
            <person name="Lu R."/>
            <person name="Comes H.P."/>
            <person name="Ma Y."/>
            <person name="Chen Y."/>
            <person name="Huang G."/>
            <person name="Zhou Y."/>
            <person name="Zheng Z."/>
            <person name="Qiu Y."/>
        </authorList>
    </citation>
    <scope>NUCLEOTIDE SEQUENCE [LARGE SCALE GENOMIC DNA]</scope>
    <source>
        <tissue evidence="1">Roots</tissue>
    </source>
</reference>
<sequence length="84" mass="9267">MILRCLSRQLVVVIASGHSSAARENSLQFNLLLRNWVESFAIFRLYCLSFFDAQLALKSAQLALKLTSSASFNSGGGYGPYFLS</sequence>
<comment type="caution">
    <text evidence="1">The sequence shown here is derived from an EMBL/GenBank/DDBJ whole genome shotgun (WGS) entry which is preliminary data.</text>
</comment>
<accession>A0AAN7JUA6</accession>
<proteinExistence type="predicted"/>
<evidence type="ECO:0000313" key="2">
    <source>
        <dbReference type="Proteomes" id="UP001345219"/>
    </source>
</evidence>
<organism evidence="1 2">
    <name type="scientific">Trapa incisa</name>
    <dbReference type="NCBI Taxonomy" id="236973"/>
    <lineage>
        <taxon>Eukaryota</taxon>
        <taxon>Viridiplantae</taxon>
        <taxon>Streptophyta</taxon>
        <taxon>Embryophyta</taxon>
        <taxon>Tracheophyta</taxon>
        <taxon>Spermatophyta</taxon>
        <taxon>Magnoliopsida</taxon>
        <taxon>eudicotyledons</taxon>
        <taxon>Gunneridae</taxon>
        <taxon>Pentapetalae</taxon>
        <taxon>rosids</taxon>
        <taxon>malvids</taxon>
        <taxon>Myrtales</taxon>
        <taxon>Lythraceae</taxon>
        <taxon>Trapa</taxon>
    </lineage>
</organism>
<evidence type="ECO:0000313" key="1">
    <source>
        <dbReference type="EMBL" id="KAK4753132.1"/>
    </source>
</evidence>